<dbReference type="RefSeq" id="WP_263733090.1">
    <property type="nucleotide sequence ID" value="NZ_JAOWKY010000001.1"/>
</dbReference>
<name>A0ABT2Z8L6_9RHOB</name>
<dbReference type="Proteomes" id="UP001652542">
    <property type="component" value="Unassembled WGS sequence"/>
</dbReference>
<dbReference type="NCBIfam" id="NF005559">
    <property type="entry name" value="PRK07231.1"/>
    <property type="match status" value="1"/>
</dbReference>
<comment type="caution">
    <text evidence="4">The sequence shown here is derived from an EMBL/GenBank/DDBJ whole genome shotgun (WGS) entry which is preliminary data.</text>
</comment>
<keyword evidence="5" id="KW-1185">Reference proteome</keyword>
<comment type="similarity">
    <text evidence="1">Belongs to the short-chain dehydrogenases/reductases (SDR) family.</text>
</comment>
<organism evidence="4 5">
    <name type="scientific">Albidovulum marisflavi</name>
    <dbReference type="NCBI Taxonomy" id="2984159"/>
    <lineage>
        <taxon>Bacteria</taxon>
        <taxon>Pseudomonadati</taxon>
        <taxon>Pseudomonadota</taxon>
        <taxon>Alphaproteobacteria</taxon>
        <taxon>Rhodobacterales</taxon>
        <taxon>Paracoccaceae</taxon>
        <taxon>Albidovulum</taxon>
    </lineage>
</organism>
<evidence type="ECO:0000259" key="3">
    <source>
        <dbReference type="SMART" id="SM00822"/>
    </source>
</evidence>
<evidence type="ECO:0000256" key="1">
    <source>
        <dbReference type="ARBA" id="ARBA00006484"/>
    </source>
</evidence>
<feature type="domain" description="Ketoreductase" evidence="3">
    <location>
        <begin position="7"/>
        <end position="183"/>
    </location>
</feature>
<dbReference type="InterPro" id="IPR057326">
    <property type="entry name" value="KR_dom"/>
</dbReference>
<dbReference type="PROSITE" id="PS00061">
    <property type="entry name" value="ADH_SHORT"/>
    <property type="match status" value="1"/>
</dbReference>
<gene>
    <name evidence="4" type="ORF">OEW28_02235</name>
</gene>
<keyword evidence="2" id="KW-0560">Oxidoreductase</keyword>
<dbReference type="Pfam" id="PF13561">
    <property type="entry name" value="adh_short_C2"/>
    <property type="match status" value="1"/>
</dbReference>
<dbReference type="CDD" id="cd05233">
    <property type="entry name" value="SDR_c"/>
    <property type="match status" value="1"/>
</dbReference>
<proteinExistence type="inferred from homology"/>
<dbReference type="PRINTS" id="PR00080">
    <property type="entry name" value="SDRFAMILY"/>
</dbReference>
<reference evidence="4 5" key="1">
    <citation type="submission" date="2022-10" db="EMBL/GenBank/DDBJ databases">
        <title>Defluviimonas sp. nov., isolated from ocean surface water.</title>
        <authorList>
            <person name="He W."/>
            <person name="Wang L."/>
            <person name="Zhang D.-F."/>
        </authorList>
    </citation>
    <scope>NUCLEOTIDE SEQUENCE [LARGE SCALE GENOMIC DNA]</scope>
    <source>
        <strain evidence="4 5">WL0002</strain>
    </source>
</reference>
<dbReference type="EMBL" id="JAOWKY010000001">
    <property type="protein sequence ID" value="MCV2867441.1"/>
    <property type="molecule type" value="Genomic_DNA"/>
</dbReference>
<evidence type="ECO:0000313" key="4">
    <source>
        <dbReference type="EMBL" id="MCV2867441.1"/>
    </source>
</evidence>
<dbReference type="InterPro" id="IPR036291">
    <property type="entry name" value="NAD(P)-bd_dom_sf"/>
</dbReference>
<dbReference type="Gene3D" id="3.40.50.720">
    <property type="entry name" value="NAD(P)-binding Rossmann-like Domain"/>
    <property type="match status" value="1"/>
</dbReference>
<dbReference type="InterPro" id="IPR020904">
    <property type="entry name" value="Sc_DH/Rdtase_CS"/>
</dbReference>
<dbReference type="PRINTS" id="PR00081">
    <property type="entry name" value="GDHRDH"/>
</dbReference>
<dbReference type="SUPFAM" id="SSF51735">
    <property type="entry name" value="NAD(P)-binding Rossmann-fold domains"/>
    <property type="match status" value="1"/>
</dbReference>
<accession>A0ABT2Z8L6</accession>
<dbReference type="SMART" id="SM00822">
    <property type="entry name" value="PKS_KR"/>
    <property type="match status" value="1"/>
</dbReference>
<dbReference type="PANTHER" id="PTHR42760:SF133">
    <property type="entry name" value="3-OXOACYL-[ACYL-CARRIER-PROTEIN] REDUCTASE"/>
    <property type="match status" value="1"/>
</dbReference>
<dbReference type="PANTHER" id="PTHR42760">
    <property type="entry name" value="SHORT-CHAIN DEHYDROGENASES/REDUCTASES FAMILY MEMBER"/>
    <property type="match status" value="1"/>
</dbReference>
<sequence>MTRFQGKTAIVTGGAGGIGEAICRRLAAEGALVRIVDTAHAAAQSLAAEIGGTAHDVDLTQPDAIHAFVTGITSGHQRIDVLCNNAGLMRRGPLMELSAEDWRLSFAVNIDALFHMCQAVVPFMQRQGGGAIVNTASQWGLHPAPGHIAYNTTKAAVVAFTQNLGRDYAPDKIRVNAVAPGEVRTPMLESNLARSGRSLADLNRLVPYGRIGEPEEIAALVAFLASDEAGYLCGSVVEITGAQAVA</sequence>
<evidence type="ECO:0000313" key="5">
    <source>
        <dbReference type="Proteomes" id="UP001652542"/>
    </source>
</evidence>
<dbReference type="InterPro" id="IPR002347">
    <property type="entry name" value="SDR_fam"/>
</dbReference>
<protein>
    <submittedName>
        <fullName evidence="4">SDR family oxidoreductase</fullName>
    </submittedName>
</protein>
<evidence type="ECO:0000256" key="2">
    <source>
        <dbReference type="ARBA" id="ARBA00023002"/>
    </source>
</evidence>